<protein>
    <submittedName>
        <fullName evidence="4">Acetyl-CoA synthetase-like protein</fullName>
    </submittedName>
</protein>
<dbReference type="EMBL" id="ML991841">
    <property type="protein sequence ID" value="KAF2230442.1"/>
    <property type="molecule type" value="Genomic_DNA"/>
</dbReference>
<name>A0A6A6GXJ2_VIRVR</name>
<dbReference type="AlphaFoldDB" id="A0A6A6GXJ2"/>
<dbReference type="InterPro" id="IPR045851">
    <property type="entry name" value="AMP-bd_C_sf"/>
</dbReference>
<evidence type="ECO:0000313" key="5">
    <source>
        <dbReference type="Proteomes" id="UP000800092"/>
    </source>
</evidence>
<dbReference type="InterPro" id="IPR042099">
    <property type="entry name" value="ANL_N_sf"/>
</dbReference>
<organism evidence="4 5">
    <name type="scientific">Viridothelium virens</name>
    <name type="common">Speckled blister lichen</name>
    <name type="synonym">Trypethelium virens</name>
    <dbReference type="NCBI Taxonomy" id="1048519"/>
    <lineage>
        <taxon>Eukaryota</taxon>
        <taxon>Fungi</taxon>
        <taxon>Dikarya</taxon>
        <taxon>Ascomycota</taxon>
        <taxon>Pezizomycotina</taxon>
        <taxon>Dothideomycetes</taxon>
        <taxon>Dothideomycetes incertae sedis</taxon>
        <taxon>Trypetheliales</taxon>
        <taxon>Trypetheliaceae</taxon>
        <taxon>Viridothelium</taxon>
    </lineage>
</organism>
<feature type="domain" description="AMP-dependent synthetase/ligase" evidence="3">
    <location>
        <begin position="68"/>
        <end position="430"/>
    </location>
</feature>
<dbReference type="SUPFAM" id="SSF56801">
    <property type="entry name" value="Acetyl-CoA synthetase-like"/>
    <property type="match status" value="1"/>
</dbReference>
<dbReference type="CDD" id="cd04433">
    <property type="entry name" value="AFD_class_I"/>
    <property type="match status" value="1"/>
</dbReference>
<accession>A0A6A6GXJ2</accession>
<keyword evidence="5" id="KW-1185">Reference proteome</keyword>
<dbReference type="Gene3D" id="3.30.300.30">
    <property type="match status" value="1"/>
</dbReference>
<dbReference type="Pfam" id="PF00501">
    <property type="entry name" value="AMP-binding"/>
    <property type="match status" value="1"/>
</dbReference>
<evidence type="ECO:0000256" key="2">
    <source>
        <dbReference type="ARBA" id="ARBA00022598"/>
    </source>
</evidence>
<dbReference type="Gene3D" id="3.40.50.12780">
    <property type="entry name" value="N-terminal domain of ligase-like"/>
    <property type="match status" value="1"/>
</dbReference>
<dbReference type="PANTHER" id="PTHR43201:SF5">
    <property type="entry name" value="MEDIUM-CHAIN ACYL-COA LIGASE ACSF2, MITOCHONDRIAL"/>
    <property type="match status" value="1"/>
</dbReference>
<evidence type="ECO:0000259" key="3">
    <source>
        <dbReference type="Pfam" id="PF00501"/>
    </source>
</evidence>
<proteinExistence type="inferred from homology"/>
<evidence type="ECO:0000256" key="1">
    <source>
        <dbReference type="ARBA" id="ARBA00006432"/>
    </source>
</evidence>
<reference evidence="4" key="1">
    <citation type="journal article" date="2020" name="Stud. Mycol.">
        <title>101 Dothideomycetes genomes: a test case for predicting lifestyles and emergence of pathogens.</title>
        <authorList>
            <person name="Haridas S."/>
            <person name="Albert R."/>
            <person name="Binder M."/>
            <person name="Bloem J."/>
            <person name="Labutti K."/>
            <person name="Salamov A."/>
            <person name="Andreopoulos B."/>
            <person name="Baker S."/>
            <person name="Barry K."/>
            <person name="Bills G."/>
            <person name="Bluhm B."/>
            <person name="Cannon C."/>
            <person name="Castanera R."/>
            <person name="Culley D."/>
            <person name="Daum C."/>
            <person name="Ezra D."/>
            <person name="Gonzalez J."/>
            <person name="Henrissat B."/>
            <person name="Kuo A."/>
            <person name="Liang C."/>
            <person name="Lipzen A."/>
            <person name="Lutzoni F."/>
            <person name="Magnuson J."/>
            <person name="Mondo S."/>
            <person name="Nolan M."/>
            <person name="Ohm R."/>
            <person name="Pangilinan J."/>
            <person name="Park H.-J."/>
            <person name="Ramirez L."/>
            <person name="Alfaro M."/>
            <person name="Sun H."/>
            <person name="Tritt A."/>
            <person name="Yoshinaga Y."/>
            <person name="Zwiers L.-H."/>
            <person name="Turgeon B."/>
            <person name="Goodwin S."/>
            <person name="Spatafora J."/>
            <person name="Crous P."/>
            <person name="Grigoriev I."/>
        </authorList>
    </citation>
    <scope>NUCLEOTIDE SEQUENCE</scope>
    <source>
        <strain evidence="4">Tuck. ex Michener</strain>
    </source>
</reference>
<dbReference type="PANTHER" id="PTHR43201">
    <property type="entry name" value="ACYL-COA SYNTHETASE"/>
    <property type="match status" value="1"/>
</dbReference>
<keyword evidence="2" id="KW-0436">Ligase</keyword>
<dbReference type="GO" id="GO:0006631">
    <property type="term" value="P:fatty acid metabolic process"/>
    <property type="evidence" value="ECO:0007669"/>
    <property type="project" value="TreeGrafter"/>
</dbReference>
<dbReference type="Proteomes" id="UP000800092">
    <property type="component" value="Unassembled WGS sequence"/>
</dbReference>
<dbReference type="InterPro" id="IPR000873">
    <property type="entry name" value="AMP-dep_synth/lig_dom"/>
</dbReference>
<sequence length="580" mass="63891">MERTSQSAQLAKASGGSVNITNDLWHFFYECLKDDLDRVAIISHHQFPNHLAWLVSDGLTDHKPPCLSWTYRQLLSAVDQVVHAFQAHDVPSNTGLLTFIWNSVECHIFFLAAIKLRIHYVPLDPRLLTNTTELDSVLKAVNPGAVIVINEEAARQFDDSSQPTRPNCKAKIILNASTTRPLSSDWSSLSTLTQKARSIPSKPLPPPPSSPSAITTILFTSGTTNRPKGTPHTIENCITESEAHDFRHIHPTSRILLHSPNFRAIFYAWTVCAWRRAACLILAGPTLHPLTSLEVIRAHRATNLTLVPAVWSAIASYPRFEELCPPPAQLEHVGFGGDVVTPALLAKAKARLGATRVVSGLGMTECTGFVGWEGGGVEGEVPTFLGFAGVGRPGRGVKVKICEADGREVLRRGEIGELHLGGQGVIQGYLEGRFEENFYEDEEGRWFKTGDRAVMDEDYVLYVLGRFKDIIKRSGYAISPIVVEGHLDSQPGIKAQVVGMEHKVLGAVPVAVIQRLSVDAPSDAALMELIVNKLGHESSLEYVVSLQELGFEEFPKNDQGKILKSELQRRLRLIHENITK</sequence>
<gene>
    <name evidence="4" type="ORF">EV356DRAFT_491934</name>
</gene>
<evidence type="ECO:0000313" key="4">
    <source>
        <dbReference type="EMBL" id="KAF2230442.1"/>
    </source>
</evidence>
<comment type="similarity">
    <text evidence="1">Belongs to the ATP-dependent AMP-binding enzyme family.</text>
</comment>
<dbReference type="OrthoDB" id="10253869at2759"/>
<dbReference type="GO" id="GO:0031956">
    <property type="term" value="F:medium-chain fatty acid-CoA ligase activity"/>
    <property type="evidence" value="ECO:0007669"/>
    <property type="project" value="TreeGrafter"/>
</dbReference>